<dbReference type="CDD" id="cd00075">
    <property type="entry name" value="HATPase"/>
    <property type="match status" value="1"/>
</dbReference>
<dbReference type="PROSITE" id="PS50885">
    <property type="entry name" value="HAMP"/>
    <property type="match status" value="1"/>
</dbReference>
<dbReference type="GO" id="GO:0016020">
    <property type="term" value="C:membrane"/>
    <property type="evidence" value="ECO:0007669"/>
    <property type="project" value="UniProtKB-SubCell"/>
</dbReference>
<feature type="domain" description="Histidine kinase" evidence="10">
    <location>
        <begin position="237"/>
        <end position="537"/>
    </location>
</feature>
<protein>
    <recommendedName>
        <fullName evidence="3">histidine kinase</fullName>
        <ecNumber evidence="3">2.7.13.3</ecNumber>
    </recommendedName>
</protein>
<evidence type="ECO:0000259" key="11">
    <source>
        <dbReference type="PROSITE" id="PS50885"/>
    </source>
</evidence>
<dbReference type="PROSITE" id="PS50109">
    <property type="entry name" value="HIS_KIN"/>
    <property type="match status" value="1"/>
</dbReference>
<keyword evidence="9" id="KW-0812">Transmembrane</keyword>
<organism evidence="12 13">
    <name type="scientific">Heliophilum fasciatum</name>
    <dbReference type="NCBI Taxonomy" id="35700"/>
    <lineage>
        <taxon>Bacteria</taxon>
        <taxon>Bacillati</taxon>
        <taxon>Bacillota</taxon>
        <taxon>Clostridia</taxon>
        <taxon>Eubacteriales</taxon>
        <taxon>Heliobacteriaceae</taxon>
        <taxon>Heliophilum</taxon>
    </lineage>
</organism>
<dbReference type="Pfam" id="PF00512">
    <property type="entry name" value="HisKA"/>
    <property type="match status" value="1"/>
</dbReference>
<dbReference type="Gene3D" id="6.10.340.10">
    <property type="match status" value="1"/>
</dbReference>
<reference evidence="12 13" key="1">
    <citation type="submission" date="2019-03" db="EMBL/GenBank/DDBJ databases">
        <title>Genomic Encyclopedia of Type Strains, Phase IV (KMG-IV): sequencing the most valuable type-strain genomes for metagenomic binning, comparative biology and taxonomic classification.</title>
        <authorList>
            <person name="Goeker M."/>
        </authorList>
    </citation>
    <scope>NUCLEOTIDE SEQUENCE [LARGE SCALE GENOMIC DNA]</scope>
    <source>
        <strain evidence="12 13">DSM 11170</strain>
    </source>
</reference>
<evidence type="ECO:0000313" key="13">
    <source>
        <dbReference type="Proteomes" id="UP000294813"/>
    </source>
</evidence>
<dbReference type="PRINTS" id="PR00344">
    <property type="entry name" value="BCTRLSENSOR"/>
</dbReference>
<dbReference type="InterPro" id="IPR003594">
    <property type="entry name" value="HATPase_dom"/>
</dbReference>
<dbReference type="InterPro" id="IPR005467">
    <property type="entry name" value="His_kinase_dom"/>
</dbReference>
<feature type="region of interest" description="Disordered" evidence="8">
    <location>
        <begin position="454"/>
        <end position="496"/>
    </location>
</feature>
<dbReference type="Pfam" id="PF02518">
    <property type="entry name" value="HATPase_c"/>
    <property type="match status" value="2"/>
</dbReference>
<proteinExistence type="predicted"/>
<feature type="transmembrane region" description="Helical" evidence="9">
    <location>
        <begin position="7"/>
        <end position="25"/>
    </location>
</feature>
<evidence type="ECO:0000256" key="6">
    <source>
        <dbReference type="ARBA" id="ARBA00022777"/>
    </source>
</evidence>
<dbReference type="SUPFAM" id="SSF158472">
    <property type="entry name" value="HAMP domain-like"/>
    <property type="match status" value="1"/>
</dbReference>
<evidence type="ECO:0000256" key="8">
    <source>
        <dbReference type="SAM" id="MobiDB-lite"/>
    </source>
</evidence>
<dbReference type="GO" id="GO:0000155">
    <property type="term" value="F:phosphorelay sensor kinase activity"/>
    <property type="evidence" value="ECO:0007669"/>
    <property type="project" value="InterPro"/>
</dbReference>
<gene>
    <name evidence="12" type="ORF">EDD73_10246</name>
</gene>
<evidence type="ECO:0000256" key="2">
    <source>
        <dbReference type="ARBA" id="ARBA00004370"/>
    </source>
</evidence>
<dbReference type="InterPro" id="IPR036890">
    <property type="entry name" value="HATPase_C_sf"/>
</dbReference>
<dbReference type="CDD" id="cd00082">
    <property type="entry name" value="HisKA"/>
    <property type="match status" value="1"/>
</dbReference>
<dbReference type="InterPro" id="IPR003661">
    <property type="entry name" value="HisK_dim/P_dom"/>
</dbReference>
<dbReference type="Proteomes" id="UP000294813">
    <property type="component" value="Unassembled WGS sequence"/>
</dbReference>
<evidence type="ECO:0000256" key="1">
    <source>
        <dbReference type="ARBA" id="ARBA00000085"/>
    </source>
</evidence>
<dbReference type="SMART" id="SM00387">
    <property type="entry name" value="HATPase_c"/>
    <property type="match status" value="1"/>
</dbReference>
<comment type="subcellular location">
    <subcellularLocation>
        <location evidence="2">Membrane</location>
    </subcellularLocation>
</comment>
<feature type="domain" description="HAMP" evidence="11">
    <location>
        <begin position="177"/>
        <end position="229"/>
    </location>
</feature>
<dbReference type="SUPFAM" id="SSF47384">
    <property type="entry name" value="Homodimeric domain of signal transducing histidine kinase"/>
    <property type="match status" value="1"/>
</dbReference>
<dbReference type="Pfam" id="PF00672">
    <property type="entry name" value="HAMP"/>
    <property type="match status" value="1"/>
</dbReference>
<keyword evidence="6 12" id="KW-0418">Kinase</keyword>
<dbReference type="InterPro" id="IPR003660">
    <property type="entry name" value="HAMP_dom"/>
</dbReference>
<keyword evidence="4" id="KW-0597">Phosphoprotein</keyword>
<dbReference type="SMART" id="SM00304">
    <property type="entry name" value="HAMP"/>
    <property type="match status" value="1"/>
</dbReference>
<dbReference type="EMBL" id="SLXT01000002">
    <property type="protein sequence ID" value="TCP68651.1"/>
    <property type="molecule type" value="Genomic_DNA"/>
</dbReference>
<accession>A0A4R2S8B0</accession>
<evidence type="ECO:0000256" key="9">
    <source>
        <dbReference type="SAM" id="Phobius"/>
    </source>
</evidence>
<dbReference type="InterPro" id="IPR036097">
    <property type="entry name" value="HisK_dim/P_sf"/>
</dbReference>
<evidence type="ECO:0000259" key="10">
    <source>
        <dbReference type="PROSITE" id="PS50109"/>
    </source>
</evidence>
<comment type="catalytic activity">
    <reaction evidence="1">
        <text>ATP + protein L-histidine = ADP + protein N-phospho-L-histidine.</text>
        <dbReference type="EC" id="2.7.13.3"/>
    </reaction>
</comment>
<dbReference type="OrthoDB" id="9813151at2"/>
<comment type="caution">
    <text evidence="12">The sequence shown here is derived from an EMBL/GenBank/DDBJ whole genome shotgun (WGS) entry which is preliminary data.</text>
</comment>
<dbReference type="PANTHER" id="PTHR43711">
    <property type="entry name" value="TWO-COMPONENT HISTIDINE KINASE"/>
    <property type="match status" value="1"/>
</dbReference>
<keyword evidence="9" id="KW-1133">Transmembrane helix</keyword>
<evidence type="ECO:0000256" key="3">
    <source>
        <dbReference type="ARBA" id="ARBA00012438"/>
    </source>
</evidence>
<name>A0A4R2S8B0_9FIRM</name>
<sequence>MRLQSKLLLGSFLIIFTLSSVYLMLSLRATDMVFERFEGFVQKQMAEQMQDALIDYYLENGESWAGVQQYRFSPPRPRGRPDRITMALFDQQHQLITTWPAIPPGNDLDINFFARFGVQVPLLVDDHPIGTLWLPSHNPIFIDGIRAKLSVSLINNFLISILLSSAIAIALSYFLANRLTHPLKQLAVAAGEIKKRRFDRRLPVTSGDEIGTVITAFNEMSEELQRGEQVRKNMVADVAHELRTPLTIMEGQLESIQQGLIPATVETVSPIYDEVIRLTRLVGDLRQLTLAEAGQLPLRLMPTDAAAVIQRIVETFAFEAEAQNVTITLHSQDRHSTLDVVADPDRLTQIIVNIVGNALTYSPVGSTIIVGVAQVTLPAGAASSWLDTWLQTHVLDEAPSKDTSLAPSTDATASPGHPSPSVPGIIVWIADEGPGIAPEHLPFVFERFYRGDPSRSRESYAPGGNSENPSVPLTQSPDAAFSDPFQDHPSPAGGTIGGTGLGLAIAREFVLAHGGQITAVNRPEKGSCFAFYLPSRPTDAS</sequence>
<keyword evidence="9" id="KW-0472">Membrane</keyword>
<dbReference type="EC" id="2.7.13.3" evidence="3"/>
<evidence type="ECO:0000256" key="7">
    <source>
        <dbReference type="ARBA" id="ARBA00023012"/>
    </source>
</evidence>
<dbReference type="AlphaFoldDB" id="A0A4R2S8B0"/>
<dbReference type="SMART" id="SM00388">
    <property type="entry name" value="HisKA"/>
    <property type="match status" value="1"/>
</dbReference>
<evidence type="ECO:0000313" key="12">
    <source>
        <dbReference type="EMBL" id="TCP68651.1"/>
    </source>
</evidence>
<evidence type="ECO:0000256" key="4">
    <source>
        <dbReference type="ARBA" id="ARBA00022553"/>
    </source>
</evidence>
<dbReference type="RefSeq" id="WP_131917857.1">
    <property type="nucleotide sequence ID" value="NZ_JAOQNU010000002.1"/>
</dbReference>
<dbReference type="InterPro" id="IPR004358">
    <property type="entry name" value="Sig_transdc_His_kin-like_C"/>
</dbReference>
<dbReference type="SUPFAM" id="SSF55874">
    <property type="entry name" value="ATPase domain of HSP90 chaperone/DNA topoisomerase II/histidine kinase"/>
    <property type="match status" value="1"/>
</dbReference>
<keyword evidence="13" id="KW-1185">Reference proteome</keyword>
<dbReference type="Gene3D" id="3.30.565.10">
    <property type="entry name" value="Histidine kinase-like ATPase, C-terminal domain"/>
    <property type="match status" value="1"/>
</dbReference>
<dbReference type="InterPro" id="IPR050736">
    <property type="entry name" value="Sensor_HK_Regulatory"/>
</dbReference>
<evidence type="ECO:0000256" key="5">
    <source>
        <dbReference type="ARBA" id="ARBA00022679"/>
    </source>
</evidence>
<feature type="compositionally biased region" description="Polar residues" evidence="8">
    <location>
        <begin position="465"/>
        <end position="477"/>
    </location>
</feature>
<keyword evidence="7" id="KW-0902">Two-component regulatory system</keyword>
<dbReference type="CDD" id="cd06225">
    <property type="entry name" value="HAMP"/>
    <property type="match status" value="1"/>
</dbReference>
<dbReference type="PANTHER" id="PTHR43711:SF1">
    <property type="entry name" value="HISTIDINE KINASE 1"/>
    <property type="match status" value="1"/>
</dbReference>
<keyword evidence="5" id="KW-0808">Transferase</keyword>
<dbReference type="Gene3D" id="1.10.287.130">
    <property type="match status" value="1"/>
</dbReference>